<evidence type="ECO:0000313" key="2">
    <source>
        <dbReference type="Ensembl" id="ENSORLP00000040921.1"/>
    </source>
</evidence>
<accession>A0A3B3IAZ9</accession>
<keyword evidence="3" id="KW-1185">Reference proteome</keyword>
<sequence>TVAVLVKLFHSEDGSFSDSNWKRTSKMGQRHWISLFADDVLLFWSNISKSMQMILEVIKLFSEVSGHKTNKAKSSILLLNANERASLLQDTMQFNAATQFRYLGIHI</sequence>
<reference evidence="2" key="2">
    <citation type="submission" date="2025-08" db="UniProtKB">
        <authorList>
            <consortium name="Ensembl"/>
        </authorList>
    </citation>
    <scope>IDENTIFICATION</scope>
    <source>
        <strain evidence="2">Hd-rR</strain>
    </source>
</reference>
<dbReference type="AlphaFoldDB" id="A0A3B3IAZ9"/>
<dbReference type="InParanoid" id="A0A3B3IAZ9"/>
<reference evidence="2" key="3">
    <citation type="submission" date="2025-09" db="UniProtKB">
        <authorList>
            <consortium name="Ensembl"/>
        </authorList>
    </citation>
    <scope>IDENTIFICATION</scope>
    <source>
        <strain evidence="2">Hd-rR</strain>
    </source>
</reference>
<dbReference type="Bgee" id="ENSORLG00000029863">
    <property type="expression patterns" value="Expressed in liver"/>
</dbReference>
<proteinExistence type="predicted"/>
<reference evidence="2 3" key="1">
    <citation type="journal article" date="2007" name="Nature">
        <title>The medaka draft genome and insights into vertebrate genome evolution.</title>
        <authorList>
            <person name="Kasahara M."/>
            <person name="Naruse K."/>
            <person name="Sasaki S."/>
            <person name="Nakatani Y."/>
            <person name="Qu W."/>
            <person name="Ahsan B."/>
            <person name="Yamada T."/>
            <person name="Nagayasu Y."/>
            <person name="Doi K."/>
            <person name="Kasai Y."/>
            <person name="Jindo T."/>
            <person name="Kobayashi D."/>
            <person name="Shimada A."/>
            <person name="Toyoda A."/>
            <person name="Kuroki Y."/>
            <person name="Fujiyama A."/>
            <person name="Sasaki T."/>
            <person name="Shimizu A."/>
            <person name="Asakawa S."/>
            <person name="Shimizu N."/>
            <person name="Hashimoto S."/>
            <person name="Yang J."/>
            <person name="Lee Y."/>
            <person name="Matsushima K."/>
            <person name="Sugano S."/>
            <person name="Sakaizumi M."/>
            <person name="Narita T."/>
            <person name="Ohishi K."/>
            <person name="Haga S."/>
            <person name="Ohta F."/>
            <person name="Nomoto H."/>
            <person name="Nogata K."/>
            <person name="Morishita T."/>
            <person name="Endo T."/>
            <person name="Shin-I T."/>
            <person name="Takeda H."/>
            <person name="Morishita S."/>
            <person name="Kohara Y."/>
        </authorList>
    </citation>
    <scope>NUCLEOTIDE SEQUENCE [LARGE SCALE GENOMIC DNA]</scope>
    <source>
        <strain evidence="2 3">Hd-rR</strain>
    </source>
</reference>
<protein>
    <recommendedName>
        <fullName evidence="1">Reverse transcriptase domain-containing protein</fullName>
    </recommendedName>
</protein>
<dbReference type="GeneTree" id="ENSGT00940000180664"/>
<dbReference type="Proteomes" id="UP000001038">
    <property type="component" value="Chromosome 1"/>
</dbReference>
<feature type="domain" description="Reverse transcriptase" evidence="1">
    <location>
        <begin position="31"/>
        <end position="107"/>
    </location>
</feature>
<dbReference type="InterPro" id="IPR000477">
    <property type="entry name" value="RT_dom"/>
</dbReference>
<evidence type="ECO:0000259" key="1">
    <source>
        <dbReference type="Pfam" id="PF00078"/>
    </source>
</evidence>
<dbReference type="Ensembl" id="ENSORLT00000035501.1">
    <property type="protein sequence ID" value="ENSORLP00000040921.1"/>
    <property type="gene ID" value="ENSORLG00000029863.1"/>
</dbReference>
<evidence type="ECO:0000313" key="3">
    <source>
        <dbReference type="Proteomes" id="UP000001038"/>
    </source>
</evidence>
<dbReference type="PANTHER" id="PTHR31635:SF196">
    <property type="entry name" value="REVERSE TRANSCRIPTASE DOMAIN-CONTAINING PROTEIN-RELATED"/>
    <property type="match status" value="1"/>
</dbReference>
<name>A0A3B3IAZ9_ORYLA</name>
<dbReference type="PANTHER" id="PTHR31635">
    <property type="entry name" value="REVERSE TRANSCRIPTASE DOMAIN-CONTAINING PROTEIN-RELATED"/>
    <property type="match status" value="1"/>
</dbReference>
<dbReference type="Pfam" id="PF00078">
    <property type="entry name" value="RVT_1"/>
    <property type="match status" value="1"/>
</dbReference>
<organism evidence="2 3">
    <name type="scientific">Oryzias latipes</name>
    <name type="common">Japanese rice fish</name>
    <name type="synonym">Japanese killifish</name>
    <dbReference type="NCBI Taxonomy" id="8090"/>
    <lineage>
        <taxon>Eukaryota</taxon>
        <taxon>Metazoa</taxon>
        <taxon>Chordata</taxon>
        <taxon>Craniata</taxon>
        <taxon>Vertebrata</taxon>
        <taxon>Euteleostomi</taxon>
        <taxon>Actinopterygii</taxon>
        <taxon>Neopterygii</taxon>
        <taxon>Teleostei</taxon>
        <taxon>Neoteleostei</taxon>
        <taxon>Acanthomorphata</taxon>
        <taxon>Ovalentaria</taxon>
        <taxon>Atherinomorphae</taxon>
        <taxon>Beloniformes</taxon>
        <taxon>Adrianichthyidae</taxon>
        <taxon>Oryziinae</taxon>
        <taxon>Oryzias</taxon>
    </lineage>
</organism>